<dbReference type="VEuPathDB" id="FungiDB:AAP_04800"/>
<proteinExistence type="predicted"/>
<reference evidence="2 3" key="1">
    <citation type="journal article" date="2016" name="Genome Biol. Evol.">
        <title>Divergent and convergent evolution of fungal pathogenicity.</title>
        <authorList>
            <person name="Shang Y."/>
            <person name="Xiao G."/>
            <person name="Zheng P."/>
            <person name="Cen K."/>
            <person name="Zhan S."/>
            <person name="Wang C."/>
        </authorList>
    </citation>
    <scope>NUCLEOTIDE SEQUENCE [LARGE SCALE GENOMIC DNA]</scope>
    <source>
        <strain evidence="2 3">ARSEF 7405</strain>
    </source>
</reference>
<dbReference type="EMBL" id="AZGZ01000024">
    <property type="protein sequence ID" value="KZZ88702.1"/>
    <property type="molecule type" value="Genomic_DNA"/>
</dbReference>
<dbReference type="AlphaFoldDB" id="A0A167WDF6"/>
<evidence type="ECO:0000313" key="2">
    <source>
        <dbReference type="EMBL" id="KZZ88702.1"/>
    </source>
</evidence>
<keyword evidence="3" id="KW-1185">Reference proteome</keyword>
<comment type="caution">
    <text evidence="2">The sequence shown here is derived from an EMBL/GenBank/DDBJ whole genome shotgun (WGS) entry which is preliminary data.</text>
</comment>
<feature type="region of interest" description="Disordered" evidence="1">
    <location>
        <begin position="1"/>
        <end position="41"/>
    </location>
</feature>
<dbReference type="Proteomes" id="UP000242877">
    <property type="component" value="Unassembled WGS sequence"/>
</dbReference>
<feature type="compositionally biased region" description="Basic and acidic residues" evidence="1">
    <location>
        <begin position="27"/>
        <end position="41"/>
    </location>
</feature>
<protein>
    <submittedName>
        <fullName evidence="2">Uncharacterized protein</fullName>
    </submittedName>
</protein>
<sequence length="373" mass="42131">MGNLPTPSDLLVNNRYDSTRNHNQHKMSVDIKGDTNKGRTEKMATACVREDTGSTEENEHLDALLYLDSMANDLQKAVTDLALQCPGLETIPGIQEYLDRLMNDIDGKLKGMNRYTSQEVRQYYNGLNDSNELRWIEESVEKVEQGQKFVRDCLRCAQFASGSVTSSGASSMMETDSGRGSPLWHPKGDQISLVHSLSRIRERLEMLEKTPSPVQRCYISLYKRDKLDEAHGDDHILIANAGSNALQQKADAIHDAKQFFAVYGQNQETPVAAKFIEVYRRLYGLTPEEGRGSLREGPVTDIINEHANYLFETGPVDVDVIGAFTRFIREVRRWSYLPGVGSITVPTYTIDEDLEKVYWDLRHKLDAAIHGQQ</sequence>
<name>A0A167WDF6_9EURO</name>
<accession>A0A167WDF6</accession>
<gene>
    <name evidence="2" type="ORF">AAP_04800</name>
</gene>
<feature type="region of interest" description="Disordered" evidence="1">
    <location>
        <begin position="166"/>
        <end position="185"/>
    </location>
</feature>
<evidence type="ECO:0000256" key="1">
    <source>
        <dbReference type="SAM" id="MobiDB-lite"/>
    </source>
</evidence>
<organism evidence="2 3">
    <name type="scientific">Ascosphaera apis ARSEF 7405</name>
    <dbReference type="NCBI Taxonomy" id="392613"/>
    <lineage>
        <taxon>Eukaryota</taxon>
        <taxon>Fungi</taxon>
        <taxon>Dikarya</taxon>
        <taxon>Ascomycota</taxon>
        <taxon>Pezizomycotina</taxon>
        <taxon>Eurotiomycetes</taxon>
        <taxon>Eurotiomycetidae</taxon>
        <taxon>Onygenales</taxon>
        <taxon>Ascosphaeraceae</taxon>
        <taxon>Ascosphaera</taxon>
    </lineage>
</organism>
<evidence type="ECO:0000313" key="3">
    <source>
        <dbReference type="Proteomes" id="UP000242877"/>
    </source>
</evidence>